<dbReference type="Pfam" id="PF02826">
    <property type="entry name" value="2-Hacid_dh_C"/>
    <property type="match status" value="1"/>
</dbReference>
<dbReference type="Pfam" id="PF00389">
    <property type="entry name" value="2-Hacid_dh"/>
    <property type="match status" value="1"/>
</dbReference>
<dbReference type="PANTHER" id="PTHR42938:SF47">
    <property type="entry name" value="HYDROXYPYRUVATE REDUCTASE"/>
    <property type="match status" value="1"/>
</dbReference>
<dbReference type="AlphaFoldDB" id="A0A1Z5JK36"/>
<evidence type="ECO:0000256" key="3">
    <source>
        <dbReference type="ARBA" id="ARBA00023002"/>
    </source>
</evidence>
<keyword evidence="4" id="KW-0520">NAD</keyword>
<dbReference type="InterPro" id="IPR029752">
    <property type="entry name" value="D-isomer_DH_CS1"/>
</dbReference>
<evidence type="ECO:0000313" key="9">
    <source>
        <dbReference type="Proteomes" id="UP000198406"/>
    </source>
</evidence>
<reference evidence="8 9" key="1">
    <citation type="journal article" date="2015" name="Plant Cell">
        <title>Oil accumulation by the oleaginous diatom Fistulifera solaris as revealed by the genome and transcriptome.</title>
        <authorList>
            <person name="Tanaka T."/>
            <person name="Maeda Y."/>
            <person name="Veluchamy A."/>
            <person name="Tanaka M."/>
            <person name="Abida H."/>
            <person name="Marechal E."/>
            <person name="Bowler C."/>
            <person name="Muto M."/>
            <person name="Sunaga Y."/>
            <person name="Tanaka M."/>
            <person name="Yoshino T."/>
            <person name="Taniguchi T."/>
            <person name="Fukuda Y."/>
            <person name="Nemoto M."/>
            <person name="Matsumoto M."/>
            <person name="Wong P.S."/>
            <person name="Aburatani S."/>
            <person name="Fujibuchi W."/>
        </authorList>
    </citation>
    <scope>NUCLEOTIDE SEQUENCE [LARGE SCALE GENOMIC DNA]</scope>
    <source>
        <strain evidence="8 9">JPCC DA0580</strain>
    </source>
</reference>
<sequence>MASTLLKSFSTTAQRNVGNQLSSAMRSFATIHVEHGRGVWKTYGDVNNYTPGKFQIKTFNKISPIGLARLSEDRYDIRTEEQDAHNAHAILLRSHKLKEEEVAHTVRAIARCGAGTNNIPVARMTELGIPVFNTPGANANAVKELVICGLFLGSRKVIDGINHMKSLGEQGLARERVEKDKAMFGGREINGKTLAVIGLGNIGAATAHDAAQLGMKVKGYDPGLSVTAALKLPSSVQLSDSITSAVADADYISINIPYIKGANGTHHIINDEIIKHFKQGAVLLNFARGELVDSDALKKHLDTKDGRYISDFPDDVVWNHENAVILPHLGASTEEAEDAAASMAADTIKMFLEEGSIRHSVNFPTTSLPERPKGTVRFTVVNKNVPGCLALITESFANAGMNIVQQINQSRGDIAYNMLDIDVSSNGDVHSFKDVQEQITQIDHVLSTRILFGTPGQGYAKKIDGEYFV</sequence>
<dbReference type="InterPro" id="IPR006140">
    <property type="entry name" value="D-isomer_DH_NAD-bd"/>
</dbReference>
<evidence type="ECO:0000256" key="5">
    <source>
        <dbReference type="ARBA" id="ARBA00048731"/>
    </source>
</evidence>
<dbReference type="SUPFAM" id="SSF51735">
    <property type="entry name" value="NAD(P)-binding Rossmann-fold domains"/>
    <property type="match status" value="1"/>
</dbReference>
<dbReference type="Proteomes" id="UP000198406">
    <property type="component" value="Unassembled WGS sequence"/>
</dbReference>
<comment type="caution">
    <text evidence="8">The sequence shown here is derived from an EMBL/GenBank/DDBJ whole genome shotgun (WGS) entry which is preliminary data.</text>
</comment>
<dbReference type="UniPathway" id="UPA00135">
    <property type="reaction ID" value="UER00196"/>
</dbReference>
<dbReference type="PROSITE" id="PS51671">
    <property type="entry name" value="ACT"/>
    <property type="match status" value="1"/>
</dbReference>
<evidence type="ECO:0000256" key="1">
    <source>
        <dbReference type="ARBA" id="ARBA00005216"/>
    </source>
</evidence>
<dbReference type="OrthoDB" id="418179at2759"/>
<dbReference type="EC" id="1.1.1.95" evidence="2"/>
<proteinExistence type="inferred from homology"/>
<dbReference type="InterPro" id="IPR002912">
    <property type="entry name" value="ACT_dom"/>
</dbReference>
<dbReference type="CDD" id="cd12174">
    <property type="entry name" value="PGDH_like_3"/>
    <property type="match status" value="1"/>
</dbReference>
<dbReference type="PANTHER" id="PTHR42938">
    <property type="entry name" value="FORMATE DEHYDROGENASE 1"/>
    <property type="match status" value="1"/>
</dbReference>
<keyword evidence="3 6" id="KW-0560">Oxidoreductase</keyword>
<evidence type="ECO:0000313" key="8">
    <source>
        <dbReference type="EMBL" id="GAX14344.1"/>
    </source>
</evidence>
<dbReference type="GO" id="GO:0004617">
    <property type="term" value="F:phosphoglycerate dehydrogenase activity"/>
    <property type="evidence" value="ECO:0007669"/>
    <property type="project" value="UniProtKB-EC"/>
</dbReference>
<dbReference type="InParanoid" id="A0A1Z5JK36"/>
<dbReference type="InterPro" id="IPR036291">
    <property type="entry name" value="NAD(P)-bd_dom_sf"/>
</dbReference>
<dbReference type="PROSITE" id="PS00065">
    <property type="entry name" value="D_2_HYDROXYACID_DH_1"/>
    <property type="match status" value="1"/>
</dbReference>
<protein>
    <recommendedName>
        <fullName evidence="2">phosphoglycerate dehydrogenase</fullName>
        <ecNumber evidence="2">1.1.1.95</ecNumber>
    </recommendedName>
</protein>
<dbReference type="EMBL" id="BDSP01000078">
    <property type="protein sequence ID" value="GAX14344.1"/>
    <property type="molecule type" value="Genomic_DNA"/>
</dbReference>
<dbReference type="InterPro" id="IPR006139">
    <property type="entry name" value="D-isomer_2_OHA_DH_cat_dom"/>
</dbReference>
<name>A0A1Z5JK36_FISSO</name>
<evidence type="ECO:0000256" key="2">
    <source>
        <dbReference type="ARBA" id="ARBA00013143"/>
    </source>
</evidence>
<dbReference type="GO" id="GO:0051287">
    <property type="term" value="F:NAD binding"/>
    <property type="evidence" value="ECO:0007669"/>
    <property type="project" value="InterPro"/>
</dbReference>
<feature type="domain" description="ACT" evidence="7">
    <location>
        <begin position="377"/>
        <end position="453"/>
    </location>
</feature>
<dbReference type="InterPro" id="IPR029753">
    <property type="entry name" value="D-isomer_DH_CS"/>
</dbReference>
<dbReference type="FunFam" id="3.40.50.720:FF:000584">
    <property type="entry name" value="D-3-phosphoglycerate dehydrogenase"/>
    <property type="match status" value="1"/>
</dbReference>
<dbReference type="SUPFAM" id="SSF55021">
    <property type="entry name" value="ACT-like"/>
    <property type="match status" value="1"/>
</dbReference>
<accession>A0A1Z5JK36</accession>
<comment type="pathway">
    <text evidence="1">Amino-acid biosynthesis; L-serine biosynthesis; L-serine from 3-phospho-D-glycerate: step 1/3.</text>
</comment>
<dbReference type="SUPFAM" id="SSF52283">
    <property type="entry name" value="Formate/glycerate dehydrogenase catalytic domain-like"/>
    <property type="match status" value="1"/>
</dbReference>
<organism evidence="8 9">
    <name type="scientific">Fistulifera solaris</name>
    <name type="common">Oleaginous diatom</name>
    <dbReference type="NCBI Taxonomy" id="1519565"/>
    <lineage>
        <taxon>Eukaryota</taxon>
        <taxon>Sar</taxon>
        <taxon>Stramenopiles</taxon>
        <taxon>Ochrophyta</taxon>
        <taxon>Bacillariophyta</taxon>
        <taxon>Bacillariophyceae</taxon>
        <taxon>Bacillariophycidae</taxon>
        <taxon>Naviculales</taxon>
        <taxon>Naviculaceae</taxon>
        <taxon>Fistulifera</taxon>
    </lineage>
</organism>
<evidence type="ECO:0000256" key="4">
    <source>
        <dbReference type="ARBA" id="ARBA00023027"/>
    </source>
</evidence>
<keyword evidence="9" id="KW-1185">Reference proteome</keyword>
<evidence type="ECO:0000259" key="7">
    <source>
        <dbReference type="PROSITE" id="PS51671"/>
    </source>
</evidence>
<dbReference type="Gene3D" id="3.40.50.720">
    <property type="entry name" value="NAD(P)-binding Rossmann-like Domain"/>
    <property type="match status" value="2"/>
</dbReference>
<comment type="catalytic activity">
    <reaction evidence="5">
        <text>(2R)-3-phosphoglycerate + NAD(+) = 3-phosphooxypyruvate + NADH + H(+)</text>
        <dbReference type="Rhea" id="RHEA:12641"/>
        <dbReference type="ChEBI" id="CHEBI:15378"/>
        <dbReference type="ChEBI" id="CHEBI:18110"/>
        <dbReference type="ChEBI" id="CHEBI:57540"/>
        <dbReference type="ChEBI" id="CHEBI:57945"/>
        <dbReference type="ChEBI" id="CHEBI:58272"/>
        <dbReference type="EC" id="1.1.1.95"/>
    </reaction>
</comment>
<dbReference type="InterPro" id="IPR045865">
    <property type="entry name" value="ACT-like_dom_sf"/>
</dbReference>
<evidence type="ECO:0000256" key="6">
    <source>
        <dbReference type="RuleBase" id="RU003719"/>
    </source>
</evidence>
<dbReference type="Gene3D" id="3.30.70.260">
    <property type="match status" value="1"/>
</dbReference>
<gene>
    <name evidence="8" type="ORF">FisN_1Hh544</name>
</gene>
<dbReference type="PROSITE" id="PS00671">
    <property type="entry name" value="D_2_HYDROXYACID_DH_3"/>
    <property type="match status" value="1"/>
</dbReference>
<comment type="similarity">
    <text evidence="6">Belongs to the D-isomer specific 2-hydroxyacid dehydrogenase family.</text>
</comment>